<dbReference type="PANTHER" id="PTHR13847:SF150">
    <property type="entry name" value="OXIDOREDUCTASE TDA3-RELATED"/>
    <property type="match status" value="1"/>
</dbReference>
<dbReference type="PANTHER" id="PTHR13847">
    <property type="entry name" value="SARCOSINE DEHYDROGENASE-RELATED"/>
    <property type="match status" value="1"/>
</dbReference>
<reference evidence="2 3" key="1">
    <citation type="journal article" date="2018" name="Nat. Ecol. Evol.">
        <title>Genomic signatures of mitonuclear coevolution across populations of Tigriopus californicus.</title>
        <authorList>
            <person name="Barreto F.S."/>
            <person name="Watson E.T."/>
            <person name="Lima T.G."/>
            <person name="Willett C.S."/>
            <person name="Edmands S."/>
            <person name="Li W."/>
            <person name="Burton R.S."/>
        </authorList>
    </citation>
    <scope>NUCLEOTIDE SEQUENCE [LARGE SCALE GENOMIC DNA]</scope>
    <source>
        <strain evidence="2 3">San Diego</strain>
    </source>
</reference>
<proteinExistence type="predicted"/>
<organism evidence="2 3">
    <name type="scientific">Tigriopus californicus</name>
    <name type="common">Marine copepod</name>
    <dbReference type="NCBI Taxonomy" id="6832"/>
    <lineage>
        <taxon>Eukaryota</taxon>
        <taxon>Metazoa</taxon>
        <taxon>Ecdysozoa</taxon>
        <taxon>Arthropoda</taxon>
        <taxon>Crustacea</taxon>
        <taxon>Multicrustacea</taxon>
        <taxon>Hexanauplia</taxon>
        <taxon>Copepoda</taxon>
        <taxon>Harpacticoida</taxon>
        <taxon>Harpacticidae</taxon>
        <taxon>Tigriopus</taxon>
    </lineage>
</organism>
<dbReference type="AlphaFoldDB" id="A0A553NC08"/>
<dbReference type="GO" id="GO:0005737">
    <property type="term" value="C:cytoplasm"/>
    <property type="evidence" value="ECO:0007669"/>
    <property type="project" value="TreeGrafter"/>
</dbReference>
<dbReference type="EMBL" id="VCGU01000458">
    <property type="protein sequence ID" value="TRY62899.1"/>
    <property type="molecule type" value="Genomic_DNA"/>
</dbReference>
<dbReference type="InterPro" id="IPR006076">
    <property type="entry name" value="FAD-dep_OxRdtase"/>
</dbReference>
<dbReference type="Proteomes" id="UP000318571">
    <property type="component" value="Chromosome 10"/>
</dbReference>
<dbReference type="SUPFAM" id="SSF51905">
    <property type="entry name" value="FAD/NAD(P)-binding domain"/>
    <property type="match status" value="1"/>
</dbReference>
<name>A0A553NC08_TIGCA</name>
<dbReference type="STRING" id="6832.A0A553NC08"/>
<evidence type="ECO:0000313" key="3">
    <source>
        <dbReference type="Proteomes" id="UP000318571"/>
    </source>
</evidence>
<evidence type="ECO:0000313" key="2">
    <source>
        <dbReference type="EMBL" id="TRY62899.1"/>
    </source>
</evidence>
<keyword evidence="3" id="KW-1185">Reference proteome</keyword>
<comment type="caution">
    <text evidence="2">The sequence shown here is derived from an EMBL/GenBank/DDBJ whole genome shotgun (WGS) entry which is preliminary data.</text>
</comment>
<feature type="domain" description="FAD dependent oxidoreductase" evidence="1">
    <location>
        <begin position="5"/>
        <end position="340"/>
    </location>
</feature>
<evidence type="ECO:0000259" key="1">
    <source>
        <dbReference type="Pfam" id="PF01266"/>
    </source>
</evidence>
<sequence length="356" mass="37701">MVLQVTIVGGGIMGCATAYYLTKLGSERVQVTLIERHRIAGHASGKAGGFLALDWCDGGPVEALARKSFQLHEELATELGTNIDYRKLDTLSMAVEKGRALQQKGIPAWVDGTVTRKGNMGTPKTTAQVHPELLTQALFRAAEKNGAKLIQGQVVQVHVEASKVKSVQVKGRAQPIPADIVVIAMGPWSGLAQDWFPKATIGRVTGSRAHSVVLDTSQHDITPHALFLDIGSESPEIYPRPDGTIYMAGTTDGASLPEDPADVSPDPEAVQKLVRMAGIVSGALERSPLVKGQACYLPCVGSGKPLIGQLKPYQGAFIATGHTCWGILNGPATGLVLAELILTGKSNSVNIKHLMP</sequence>
<dbReference type="Gene3D" id="3.30.9.10">
    <property type="entry name" value="D-Amino Acid Oxidase, subunit A, domain 2"/>
    <property type="match status" value="2"/>
</dbReference>
<dbReference type="InterPro" id="IPR036188">
    <property type="entry name" value="FAD/NAD-bd_sf"/>
</dbReference>
<dbReference type="Gene3D" id="3.50.50.60">
    <property type="entry name" value="FAD/NAD(P)-binding domain"/>
    <property type="match status" value="2"/>
</dbReference>
<dbReference type="Pfam" id="PF01266">
    <property type="entry name" value="DAO"/>
    <property type="match status" value="1"/>
</dbReference>
<dbReference type="OMA" id="DDTVYAC"/>
<gene>
    <name evidence="2" type="ORF">TCAL_08189</name>
</gene>
<protein>
    <recommendedName>
        <fullName evidence="1">FAD dependent oxidoreductase domain-containing protein</fullName>
    </recommendedName>
</protein>
<accession>A0A553NC08</accession>